<evidence type="ECO:0000256" key="6">
    <source>
        <dbReference type="ARBA" id="ARBA00023010"/>
    </source>
</evidence>
<comment type="caution">
    <text evidence="9">The sequence shown here is derived from an EMBL/GenBank/DDBJ whole genome shotgun (WGS) entry which is preliminary data.</text>
</comment>
<evidence type="ECO:0000256" key="4">
    <source>
        <dbReference type="ARBA" id="ARBA00022927"/>
    </source>
</evidence>
<reference evidence="9" key="1">
    <citation type="journal article" date="2014" name="Genome Announc.">
        <title>Draft Genome Sequences of Marine Flavobacterium Nonlabens Strains NR17, NR24, NR27, NR32, NR33, and Ara13.</title>
        <authorList>
            <person name="Nakanishi M."/>
            <person name="Meirelles P."/>
            <person name="Suzuki R."/>
            <person name="Takatani N."/>
            <person name="Mino S."/>
            <person name="Suda W."/>
            <person name="Oshima K."/>
            <person name="Hattori M."/>
            <person name="Ohkuma M."/>
            <person name="Hosokawa M."/>
            <person name="Miyashita K."/>
            <person name="Thompson F.L."/>
            <person name="Niwa A."/>
            <person name="Sawabe T."/>
            <person name="Sawabe T."/>
        </authorList>
    </citation>
    <scope>NUCLEOTIDE SEQUENCE [LARGE SCALE GENOMIC DNA]</scope>
    <source>
        <strain evidence="9">JCM 19294</strain>
    </source>
</reference>
<comment type="subunit">
    <text evidence="8">Component of the Sec protein translocase complex. Heterotrimer consisting of SecY, SecE and SecG subunits. The heterotrimers can form oligomers, although 1 heterotrimer is thought to be able to translocate proteins. Interacts with the ribosome. Interacts with SecDF, and other proteins may be involved. Interacts with SecA.</text>
</comment>
<gene>
    <name evidence="8" type="primary">secE</name>
    <name evidence="9" type="ORF">JCM19294_424</name>
</gene>
<evidence type="ECO:0000256" key="7">
    <source>
        <dbReference type="ARBA" id="ARBA00023136"/>
    </source>
</evidence>
<comment type="subcellular location">
    <subcellularLocation>
        <location evidence="8">Cell membrane</location>
        <topology evidence="8">Single-pass membrane protein</topology>
    </subcellularLocation>
    <subcellularLocation>
        <location evidence="1">Membrane</location>
    </subcellularLocation>
</comment>
<dbReference type="GO" id="GO:0008320">
    <property type="term" value="F:protein transmembrane transporter activity"/>
    <property type="evidence" value="ECO:0007669"/>
    <property type="project" value="UniProtKB-UniRule"/>
</dbReference>
<accession>A0A090Q4F4</accession>
<keyword evidence="8" id="KW-1003">Cell membrane</keyword>
<dbReference type="HAMAP" id="MF_00422">
    <property type="entry name" value="SecE"/>
    <property type="match status" value="1"/>
</dbReference>
<keyword evidence="2 8" id="KW-0813">Transport</keyword>
<keyword evidence="5 8" id="KW-1133">Transmembrane helix</keyword>
<dbReference type="InterPro" id="IPR038379">
    <property type="entry name" value="SecE_sf"/>
</dbReference>
<dbReference type="AlphaFoldDB" id="A0A2S7T2L5"/>
<evidence type="ECO:0000313" key="10">
    <source>
        <dbReference type="Proteomes" id="UP000029221"/>
    </source>
</evidence>
<comment type="function">
    <text evidence="8">Essential subunit of the Sec protein translocation channel SecYEG. Clamps together the 2 halves of SecY. May contact the channel plug during translocation.</text>
</comment>
<evidence type="ECO:0000256" key="1">
    <source>
        <dbReference type="ARBA" id="ARBA00004370"/>
    </source>
</evidence>
<keyword evidence="4 8" id="KW-0653">Protein transport</keyword>
<evidence type="ECO:0000256" key="5">
    <source>
        <dbReference type="ARBA" id="ARBA00022989"/>
    </source>
</evidence>
<evidence type="ECO:0000256" key="3">
    <source>
        <dbReference type="ARBA" id="ARBA00022692"/>
    </source>
</evidence>
<evidence type="ECO:0000256" key="2">
    <source>
        <dbReference type="ARBA" id="ARBA00022448"/>
    </source>
</evidence>
<keyword evidence="6 8" id="KW-0811">Translocation</keyword>
<dbReference type="Pfam" id="PF00584">
    <property type="entry name" value="SecE"/>
    <property type="match status" value="1"/>
</dbReference>
<dbReference type="STRING" id="319236.BST91_09260"/>
<comment type="similarity">
    <text evidence="8">Belongs to the SecE/SEC61-gamma family.</text>
</comment>
<dbReference type="GO" id="GO:0005886">
    <property type="term" value="C:plasma membrane"/>
    <property type="evidence" value="ECO:0007669"/>
    <property type="project" value="UniProtKB-SubCell"/>
</dbReference>
<dbReference type="GO" id="GO:0006605">
    <property type="term" value="P:protein targeting"/>
    <property type="evidence" value="ECO:0007669"/>
    <property type="project" value="UniProtKB-UniRule"/>
</dbReference>
<dbReference type="GO" id="GO:0043952">
    <property type="term" value="P:protein transport by the Sec complex"/>
    <property type="evidence" value="ECO:0007669"/>
    <property type="project" value="UniProtKB-UniRule"/>
</dbReference>
<dbReference type="RefSeq" id="WP_042279746.1">
    <property type="nucleotide sequence ID" value="NZ_BBML01000007.1"/>
</dbReference>
<evidence type="ECO:0000313" key="9">
    <source>
        <dbReference type="EMBL" id="GAK97885.1"/>
    </source>
</evidence>
<protein>
    <recommendedName>
        <fullName evidence="8">Protein translocase subunit SecE</fullName>
    </recommendedName>
</protein>
<dbReference type="Gene3D" id="1.20.5.1030">
    <property type="entry name" value="Preprotein translocase secy subunit"/>
    <property type="match status" value="1"/>
</dbReference>
<dbReference type="Proteomes" id="UP000029221">
    <property type="component" value="Unassembled WGS sequence"/>
</dbReference>
<feature type="transmembrane region" description="Helical" evidence="8">
    <location>
        <begin position="30"/>
        <end position="51"/>
    </location>
</feature>
<dbReference type="InterPro" id="IPR005807">
    <property type="entry name" value="SecE_bac"/>
</dbReference>
<organism evidence="9 10">
    <name type="scientific">Nonlabens tegetincola</name>
    <dbReference type="NCBI Taxonomy" id="323273"/>
    <lineage>
        <taxon>Bacteria</taxon>
        <taxon>Pseudomonadati</taxon>
        <taxon>Bacteroidota</taxon>
        <taxon>Flavobacteriia</taxon>
        <taxon>Flavobacteriales</taxon>
        <taxon>Flavobacteriaceae</taxon>
        <taxon>Nonlabens</taxon>
    </lineage>
</organism>
<proteinExistence type="inferred from homology"/>
<keyword evidence="7 8" id="KW-0472">Membrane</keyword>
<sequence length="65" mass="7295">MGLVSYVKNSFNELSENVSWPTWAEAQKSMVTVAVFSVVFALVVAGIDYVFNGVIDRYFEWVING</sequence>
<keyword evidence="10" id="KW-1185">Reference proteome</keyword>
<dbReference type="NCBIfam" id="TIGR00964">
    <property type="entry name" value="secE_bact"/>
    <property type="match status" value="1"/>
</dbReference>
<dbReference type="GO" id="GO:0009306">
    <property type="term" value="P:protein secretion"/>
    <property type="evidence" value="ECO:0007669"/>
    <property type="project" value="UniProtKB-UniRule"/>
</dbReference>
<dbReference type="InterPro" id="IPR001901">
    <property type="entry name" value="Translocase_SecE/Sec61-g"/>
</dbReference>
<name>A0A2S7T2L5_9FLAO</name>
<dbReference type="OrthoDB" id="9810735at2"/>
<dbReference type="EMBL" id="BBML01000007">
    <property type="protein sequence ID" value="GAK97885.1"/>
    <property type="molecule type" value="Genomic_DNA"/>
</dbReference>
<accession>A0A2S7T2L5</accession>
<dbReference type="GO" id="GO:0065002">
    <property type="term" value="P:intracellular protein transmembrane transport"/>
    <property type="evidence" value="ECO:0007669"/>
    <property type="project" value="UniProtKB-UniRule"/>
</dbReference>
<keyword evidence="3 8" id="KW-0812">Transmembrane</keyword>
<evidence type="ECO:0000256" key="8">
    <source>
        <dbReference type="HAMAP-Rule" id="MF_00422"/>
    </source>
</evidence>